<dbReference type="PROSITE" id="PS51203">
    <property type="entry name" value="CS"/>
    <property type="match status" value="1"/>
</dbReference>
<dbReference type="SUPFAM" id="SSF49764">
    <property type="entry name" value="HSP20-like chaperones"/>
    <property type="match status" value="1"/>
</dbReference>
<name>A0A0S7XM29_9BACT</name>
<organism evidence="5 6">
    <name type="scientific">candidate division KD3-62 bacterium DG_56</name>
    <dbReference type="NCBI Taxonomy" id="1704032"/>
    <lineage>
        <taxon>Bacteria</taxon>
        <taxon>candidate division KD3-62</taxon>
    </lineage>
</organism>
<comment type="similarity">
    <text evidence="1 2">Belongs to the small heat shock protein (HSP20) family.</text>
</comment>
<dbReference type="InterPro" id="IPR002068">
    <property type="entry name" value="A-crystallin/Hsp20_dom"/>
</dbReference>
<evidence type="ECO:0000256" key="1">
    <source>
        <dbReference type="PROSITE-ProRule" id="PRU00285"/>
    </source>
</evidence>
<dbReference type="InterPro" id="IPR007052">
    <property type="entry name" value="CS_dom"/>
</dbReference>
<protein>
    <submittedName>
        <fullName evidence="5">Uncharacterized protein</fullName>
    </submittedName>
</protein>
<proteinExistence type="inferred from homology"/>
<dbReference type="Pfam" id="PF00011">
    <property type="entry name" value="HSP20"/>
    <property type="match status" value="1"/>
</dbReference>
<accession>A0A0S7XM29</accession>
<dbReference type="InterPro" id="IPR031107">
    <property type="entry name" value="Small_HSP"/>
</dbReference>
<dbReference type="EMBL" id="LIZY01000084">
    <property type="protein sequence ID" value="KPJ63466.1"/>
    <property type="molecule type" value="Genomic_DNA"/>
</dbReference>
<comment type="caution">
    <text evidence="5">The sequence shown here is derived from an EMBL/GenBank/DDBJ whole genome shotgun (WGS) entry which is preliminary data.</text>
</comment>
<feature type="domain" description="CS" evidence="4">
    <location>
        <begin position="30"/>
        <end position="137"/>
    </location>
</feature>
<gene>
    <name evidence="5" type="ORF">AMK68_03900</name>
</gene>
<dbReference type="AlphaFoldDB" id="A0A0S7XM29"/>
<dbReference type="Proteomes" id="UP000052020">
    <property type="component" value="Unassembled WGS sequence"/>
</dbReference>
<dbReference type="PROSITE" id="PS01031">
    <property type="entry name" value="SHSP"/>
    <property type="match status" value="1"/>
</dbReference>
<evidence type="ECO:0000313" key="6">
    <source>
        <dbReference type="Proteomes" id="UP000052020"/>
    </source>
</evidence>
<sequence>MMRRMEEDMARTWDDFFGRGGLPALWGRRAFGPKIDVYETDSDITVKAELPGVDPKDVEINATEDSIALSGEMRREEEIDEEGYYRAERSFGRFQRQIDLPAAVKAAEAKATFKNGVLEIALPKVEEAKARKVKVPIESD</sequence>
<evidence type="ECO:0000259" key="3">
    <source>
        <dbReference type="PROSITE" id="PS01031"/>
    </source>
</evidence>
<dbReference type="Gene3D" id="2.60.40.790">
    <property type="match status" value="1"/>
</dbReference>
<evidence type="ECO:0000313" key="5">
    <source>
        <dbReference type="EMBL" id="KPJ63466.1"/>
    </source>
</evidence>
<feature type="domain" description="SHSP" evidence="3">
    <location>
        <begin position="26"/>
        <end position="140"/>
    </location>
</feature>
<dbReference type="PANTHER" id="PTHR11527">
    <property type="entry name" value="HEAT-SHOCK PROTEIN 20 FAMILY MEMBER"/>
    <property type="match status" value="1"/>
</dbReference>
<reference evidence="5 6" key="1">
    <citation type="journal article" date="2015" name="Microbiome">
        <title>Genomic resolution of linkages in carbon, nitrogen, and sulfur cycling among widespread estuary sediment bacteria.</title>
        <authorList>
            <person name="Baker B.J."/>
            <person name="Lazar C.S."/>
            <person name="Teske A.P."/>
            <person name="Dick G.J."/>
        </authorList>
    </citation>
    <scope>NUCLEOTIDE SEQUENCE [LARGE SCALE GENOMIC DNA]</scope>
    <source>
        <strain evidence="5">DG_56</strain>
    </source>
</reference>
<evidence type="ECO:0000259" key="4">
    <source>
        <dbReference type="PROSITE" id="PS51203"/>
    </source>
</evidence>
<evidence type="ECO:0000256" key="2">
    <source>
        <dbReference type="RuleBase" id="RU003616"/>
    </source>
</evidence>
<dbReference type="CDD" id="cd06464">
    <property type="entry name" value="ACD_sHsps-like"/>
    <property type="match status" value="1"/>
</dbReference>
<dbReference type="InterPro" id="IPR008978">
    <property type="entry name" value="HSP20-like_chaperone"/>
</dbReference>